<evidence type="ECO:0000313" key="3">
    <source>
        <dbReference type="Proteomes" id="UP000601435"/>
    </source>
</evidence>
<evidence type="ECO:0000256" key="1">
    <source>
        <dbReference type="SAM" id="Phobius"/>
    </source>
</evidence>
<reference evidence="2" key="1">
    <citation type="submission" date="2021-02" db="EMBL/GenBank/DDBJ databases">
        <authorList>
            <person name="Dougan E. K."/>
            <person name="Rhodes N."/>
            <person name="Thang M."/>
            <person name="Chan C."/>
        </authorList>
    </citation>
    <scope>NUCLEOTIDE SEQUENCE</scope>
</reference>
<comment type="caution">
    <text evidence="2">The sequence shown here is derived from an EMBL/GenBank/DDBJ whole genome shotgun (WGS) entry which is preliminary data.</text>
</comment>
<organism evidence="2 3">
    <name type="scientific">Symbiodinium necroappetens</name>
    <dbReference type="NCBI Taxonomy" id="1628268"/>
    <lineage>
        <taxon>Eukaryota</taxon>
        <taxon>Sar</taxon>
        <taxon>Alveolata</taxon>
        <taxon>Dinophyceae</taxon>
        <taxon>Suessiales</taxon>
        <taxon>Symbiodiniaceae</taxon>
        <taxon>Symbiodinium</taxon>
    </lineage>
</organism>
<keyword evidence="3" id="KW-1185">Reference proteome</keyword>
<accession>A0A812TWW5</accession>
<dbReference type="Proteomes" id="UP000601435">
    <property type="component" value="Unassembled WGS sequence"/>
</dbReference>
<feature type="non-terminal residue" evidence="2">
    <location>
        <position position="317"/>
    </location>
</feature>
<dbReference type="OrthoDB" id="417377at2759"/>
<protein>
    <submittedName>
        <fullName evidence="2">Uncharacterized protein</fullName>
    </submittedName>
</protein>
<feature type="transmembrane region" description="Helical" evidence="1">
    <location>
        <begin position="194"/>
        <end position="214"/>
    </location>
</feature>
<keyword evidence="1" id="KW-0812">Transmembrane</keyword>
<keyword evidence="1" id="KW-1133">Transmembrane helix</keyword>
<proteinExistence type="predicted"/>
<dbReference type="AlphaFoldDB" id="A0A812TWW5"/>
<dbReference type="EMBL" id="CAJNJA010025634">
    <property type="protein sequence ID" value="CAE7546340.1"/>
    <property type="molecule type" value="Genomic_DNA"/>
</dbReference>
<keyword evidence="1" id="KW-0472">Membrane</keyword>
<name>A0A812TWW5_9DINO</name>
<evidence type="ECO:0000313" key="2">
    <source>
        <dbReference type="EMBL" id="CAE7546340.1"/>
    </source>
</evidence>
<gene>
    <name evidence="2" type="ORF">SNEC2469_LOCUS15737</name>
</gene>
<sequence>PCQRPCTGSLVASEWNTAVELDAAVKLNVEDDDESVKPGKEPETSAEPQQLTDRLAMGWYLATTVVYFVYRSQELSIFTPHAYTVRPIDAIGLLFVCSFLVTRKPSYLIYAINPFRNAVLVALQEMFPLLSETRVNPEYYRNIASASVQLLCGLAILAFTKPQPIGSGKSWALQVPCLDAACCLPHRSRWQKGVAWTVNILLLVTAIAATAIALEKQSEGFTNFMSEDHGLKIIFSVLLGISEEVSWREVYMADNNNSLQAFTWGMNHVVAGTGMDNPLVYGLVSGSYAFLLGITDFRSLRYFHHAAVEYFVIEARK</sequence>